<dbReference type="PANTHER" id="PTHR12821:SF0">
    <property type="entry name" value="BYSTIN"/>
    <property type="match status" value="1"/>
</dbReference>
<dbReference type="GO" id="GO:0005730">
    <property type="term" value="C:nucleolus"/>
    <property type="evidence" value="ECO:0007669"/>
    <property type="project" value="TreeGrafter"/>
</dbReference>
<evidence type="ECO:0000313" key="3">
    <source>
        <dbReference type="EMBL" id="VVB01196.1"/>
    </source>
</evidence>
<dbReference type="GO" id="GO:0005737">
    <property type="term" value="C:cytoplasm"/>
    <property type="evidence" value="ECO:0007669"/>
    <property type="project" value="TreeGrafter"/>
</dbReference>
<dbReference type="GO" id="GO:0030688">
    <property type="term" value="C:preribosome, small subunit precursor"/>
    <property type="evidence" value="ECO:0007669"/>
    <property type="project" value="TreeGrafter"/>
</dbReference>
<accession>A0A565BHT0</accession>
<sequence length="364" mass="41747">MEFSAAMARKRNLQAISASSMKVCKTRKLTSKILKEAYAQQREIENEEKSNFFEKAVYRFDEVIDDVDETQTQFDYQDGHSISKRISDALTSIKDDATTGSASLAQTTSMSDDESEDIDHLPRSLGKLVKFLSVYSRGKMPKAFYKIARLKNWDSLFLNKTQPENWSPSTMYKATSLFGSSSSIKARRFYEFFLLPRSGTCTVPEAIIIGSVMQKVSIPEKLSSVALVCLAEMTFSKFDGTRSYFIKVILEKKYALSYLVIDAVTCHFLRFHKETRLMLVIWHQTLLAFVQLYKHKIRKEDKKCLISLLEKQYHNLITPEILRELDNSRNRGEKPSDSPSSSTLINQPIKEDVNDMPQVPMEED</sequence>
<proteinExistence type="inferred from homology"/>
<comment type="caution">
    <text evidence="3">The sequence shown here is derived from an EMBL/GenBank/DDBJ whole genome shotgun (WGS) entry which is preliminary data.</text>
</comment>
<evidence type="ECO:0008006" key="5">
    <source>
        <dbReference type="Google" id="ProtNLM"/>
    </source>
</evidence>
<dbReference type="InterPro" id="IPR007955">
    <property type="entry name" value="Bystin"/>
</dbReference>
<dbReference type="EMBL" id="CABITT030000004">
    <property type="protein sequence ID" value="VVB01196.1"/>
    <property type="molecule type" value="Genomic_DNA"/>
</dbReference>
<reference evidence="3" key="1">
    <citation type="submission" date="2019-07" db="EMBL/GenBank/DDBJ databases">
        <authorList>
            <person name="Dittberner H."/>
        </authorList>
    </citation>
    <scope>NUCLEOTIDE SEQUENCE [LARGE SCALE GENOMIC DNA]</scope>
</reference>
<dbReference type="GO" id="GO:0030515">
    <property type="term" value="F:snoRNA binding"/>
    <property type="evidence" value="ECO:0007669"/>
    <property type="project" value="TreeGrafter"/>
</dbReference>
<dbReference type="AlphaFoldDB" id="A0A565BHT0"/>
<dbReference type="Pfam" id="PF05291">
    <property type="entry name" value="Bystin"/>
    <property type="match status" value="2"/>
</dbReference>
<gene>
    <name evidence="3" type="ORF">ANE_LOCUS11640</name>
</gene>
<evidence type="ECO:0000256" key="1">
    <source>
        <dbReference type="ARBA" id="ARBA00007114"/>
    </source>
</evidence>
<feature type="compositionally biased region" description="Polar residues" evidence="2">
    <location>
        <begin position="337"/>
        <end position="346"/>
    </location>
</feature>
<evidence type="ECO:0000256" key="2">
    <source>
        <dbReference type="SAM" id="MobiDB-lite"/>
    </source>
</evidence>
<feature type="region of interest" description="Disordered" evidence="2">
    <location>
        <begin position="327"/>
        <end position="364"/>
    </location>
</feature>
<organism evidence="3 4">
    <name type="scientific">Arabis nemorensis</name>
    <dbReference type="NCBI Taxonomy" id="586526"/>
    <lineage>
        <taxon>Eukaryota</taxon>
        <taxon>Viridiplantae</taxon>
        <taxon>Streptophyta</taxon>
        <taxon>Embryophyta</taxon>
        <taxon>Tracheophyta</taxon>
        <taxon>Spermatophyta</taxon>
        <taxon>Magnoliopsida</taxon>
        <taxon>eudicotyledons</taxon>
        <taxon>Gunneridae</taxon>
        <taxon>Pentapetalae</taxon>
        <taxon>rosids</taxon>
        <taxon>malvids</taxon>
        <taxon>Brassicales</taxon>
        <taxon>Brassicaceae</taxon>
        <taxon>Arabideae</taxon>
        <taxon>Arabis</taxon>
    </lineage>
</organism>
<comment type="similarity">
    <text evidence="1">Belongs to the bystin family.</text>
</comment>
<evidence type="ECO:0000313" key="4">
    <source>
        <dbReference type="Proteomes" id="UP000489600"/>
    </source>
</evidence>
<keyword evidence="4" id="KW-1185">Reference proteome</keyword>
<dbReference type="PANTHER" id="PTHR12821">
    <property type="entry name" value="BYSTIN"/>
    <property type="match status" value="1"/>
</dbReference>
<dbReference type="OrthoDB" id="1061192at2759"/>
<dbReference type="GO" id="GO:0006364">
    <property type="term" value="P:rRNA processing"/>
    <property type="evidence" value="ECO:0007669"/>
    <property type="project" value="TreeGrafter"/>
</dbReference>
<protein>
    <recommendedName>
        <fullName evidence="5">Bystin</fullName>
    </recommendedName>
</protein>
<name>A0A565BHT0_9BRAS</name>
<feature type="compositionally biased region" description="Basic and acidic residues" evidence="2">
    <location>
        <begin position="327"/>
        <end position="336"/>
    </location>
</feature>
<dbReference type="Proteomes" id="UP000489600">
    <property type="component" value="Unassembled WGS sequence"/>
</dbReference>